<evidence type="ECO:0000256" key="3">
    <source>
        <dbReference type="ARBA" id="ARBA00022989"/>
    </source>
</evidence>
<evidence type="ECO:0000256" key="5">
    <source>
        <dbReference type="SAM" id="Phobius"/>
    </source>
</evidence>
<dbReference type="PANTHER" id="PTHR31102:SF1">
    <property type="entry name" value="CATION_H+ EXCHANGER DOMAIN-CONTAINING PROTEIN"/>
    <property type="match status" value="1"/>
</dbReference>
<dbReference type="Proteomes" id="UP000032483">
    <property type="component" value="Unassembled WGS sequence"/>
</dbReference>
<evidence type="ECO:0000256" key="4">
    <source>
        <dbReference type="ARBA" id="ARBA00023136"/>
    </source>
</evidence>
<feature type="domain" description="Cation/H+ exchanger transmembrane" evidence="6">
    <location>
        <begin position="9"/>
        <end position="376"/>
    </location>
</feature>
<name>A0A0D8J5F8_9FIRM</name>
<dbReference type="AlphaFoldDB" id="A0A0D8J5F8"/>
<feature type="transmembrane region" description="Helical" evidence="5">
    <location>
        <begin position="185"/>
        <end position="208"/>
    </location>
</feature>
<dbReference type="Gene3D" id="1.20.1530.20">
    <property type="match status" value="1"/>
</dbReference>
<keyword evidence="2 5" id="KW-0812">Transmembrane</keyword>
<evidence type="ECO:0000256" key="2">
    <source>
        <dbReference type="ARBA" id="ARBA00022692"/>
    </source>
</evidence>
<dbReference type="RefSeq" id="WP_050004398.1">
    <property type="nucleotide sequence ID" value="NZ_CAQJQL010000044.1"/>
</dbReference>
<sequence length="392" mass="41074">MLFSLAVIFLCGMLLGGLCKKLKLPPLLGMLLTGILLGPHALDVLDGSILAISADLRRIALIIILTRAGLNLELADLKRAGRPAVLLCFVPACFEIAGMVLLAPRLLGISVLDAAIMGSVVAAVSPAVIVPKMLRLMEEGRGTRAGIPQMIMAGASVDDVFVIVLFTAFTGLADGGGISAGTLARIPFSIVLGILAGAACGSLLAAVFRRLRLRDSAKVLILLSISFLLVTLEDSLSGRMGFSGLIAVVAAGVALQRKRGEVAARLSAKYAKLWVAAELLLFVLVGATVDLRYAAGAGTKAVLLIFLVLLFRMLGVWVCLLRTRLSLRERAFCMLAYCPKATVQAAIGSIPLGMGLACGDIVLTVAVLSILITAPLGAFAIDCTYQRLLKKN</sequence>
<feature type="transmembrane region" description="Helical" evidence="5">
    <location>
        <begin position="109"/>
        <end position="130"/>
    </location>
</feature>
<feature type="transmembrane region" description="Helical" evidence="5">
    <location>
        <begin position="332"/>
        <end position="355"/>
    </location>
</feature>
<keyword evidence="3 5" id="KW-1133">Transmembrane helix</keyword>
<comment type="caution">
    <text evidence="7">The sequence shown here is derived from an EMBL/GenBank/DDBJ whole genome shotgun (WGS) entry which is preliminary data.</text>
</comment>
<accession>A0A0D8J5F8</accession>
<proteinExistence type="predicted"/>
<keyword evidence="8" id="KW-1185">Reference proteome</keyword>
<reference evidence="7" key="1">
    <citation type="submission" date="2015-02" db="EMBL/GenBank/DDBJ databases">
        <title>A novel member of the family Ruminococcaceae isolated from human feces.</title>
        <authorList>
            <person name="Shkoporov A.N."/>
            <person name="Chaplin A.V."/>
            <person name="Motuzova O.V."/>
            <person name="Kafarskaia L.I."/>
            <person name="Khokhlova E.V."/>
            <person name="Efimov B.A."/>
        </authorList>
    </citation>
    <scope>NUCLEOTIDE SEQUENCE [LARGE SCALE GENOMIC DNA]</scope>
    <source>
        <strain evidence="7">585-1</strain>
    </source>
</reference>
<organism evidence="7 8">
    <name type="scientific">Ruthenibacterium lactatiformans</name>
    <dbReference type="NCBI Taxonomy" id="1550024"/>
    <lineage>
        <taxon>Bacteria</taxon>
        <taxon>Bacillati</taxon>
        <taxon>Bacillota</taxon>
        <taxon>Clostridia</taxon>
        <taxon>Eubacteriales</taxon>
        <taxon>Oscillospiraceae</taxon>
        <taxon>Ruthenibacterium</taxon>
    </lineage>
</organism>
<keyword evidence="4 5" id="KW-0472">Membrane</keyword>
<evidence type="ECO:0000259" key="6">
    <source>
        <dbReference type="Pfam" id="PF00999"/>
    </source>
</evidence>
<evidence type="ECO:0000313" key="8">
    <source>
        <dbReference type="Proteomes" id="UP000032483"/>
    </source>
</evidence>
<comment type="subcellular location">
    <subcellularLocation>
        <location evidence="1">Membrane</location>
        <topology evidence="1">Multi-pass membrane protein</topology>
    </subcellularLocation>
</comment>
<dbReference type="PANTHER" id="PTHR31102">
    <property type="match status" value="1"/>
</dbReference>
<dbReference type="GO" id="GO:1902600">
    <property type="term" value="P:proton transmembrane transport"/>
    <property type="evidence" value="ECO:0007669"/>
    <property type="project" value="InterPro"/>
</dbReference>
<feature type="transmembrane region" description="Helical" evidence="5">
    <location>
        <begin position="361"/>
        <end position="381"/>
    </location>
</feature>
<feature type="transmembrane region" description="Helical" evidence="5">
    <location>
        <begin position="84"/>
        <end position="103"/>
    </location>
</feature>
<dbReference type="EMBL" id="JXXK01000002">
    <property type="protein sequence ID" value="KJF41043.1"/>
    <property type="molecule type" value="Genomic_DNA"/>
</dbReference>
<dbReference type="InterPro" id="IPR038770">
    <property type="entry name" value="Na+/solute_symporter_sf"/>
</dbReference>
<protein>
    <submittedName>
        <fullName evidence="7">Potassium transporter</fullName>
    </submittedName>
</protein>
<feature type="transmembrane region" description="Helical" evidence="5">
    <location>
        <begin position="301"/>
        <end position="320"/>
    </location>
</feature>
<feature type="transmembrane region" description="Helical" evidence="5">
    <location>
        <begin position="275"/>
        <end position="295"/>
    </location>
</feature>
<dbReference type="GO" id="GO:0016020">
    <property type="term" value="C:membrane"/>
    <property type="evidence" value="ECO:0007669"/>
    <property type="project" value="UniProtKB-SubCell"/>
</dbReference>
<dbReference type="InterPro" id="IPR006153">
    <property type="entry name" value="Cation/H_exchanger_TM"/>
</dbReference>
<dbReference type="GO" id="GO:0015297">
    <property type="term" value="F:antiporter activity"/>
    <property type="evidence" value="ECO:0007669"/>
    <property type="project" value="InterPro"/>
</dbReference>
<evidence type="ECO:0000313" key="7">
    <source>
        <dbReference type="EMBL" id="KJF41043.1"/>
    </source>
</evidence>
<dbReference type="PATRIC" id="fig|1550024.3.peg.470"/>
<feature type="transmembrane region" description="Helical" evidence="5">
    <location>
        <begin position="151"/>
        <end position="173"/>
    </location>
</feature>
<dbReference type="GeneID" id="42855429"/>
<feature type="transmembrane region" description="Helical" evidence="5">
    <location>
        <begin position="215"/>
        <end position="232"/>
    </location>
</feature>
<gene>
    <name evidence="7" type="ORF">TQ39_02110</name>
</gene>
<dbReference type="InterPro" id="IPR051843">
    <property type="entry name" value="CPA1_transporter"/>
</dbReference>
<dbReference type="Pfam" id="PF00999">
    <property type="entry name" value="Na_H_Exchanger"/>
    <property type="match status" value="1"/>
</dbReference>
<feature type="transmembrane region" description="Helical" evidence="5">
    <location>
        <begin position="238"/>
        <end position="255"/>
    </location>
</feature>
<evidence type="ECO:0000256" key="1">
    <source>
        <dbReference type="ARBA" id="ARBA00004141"/>
    </source>
</evidence>